<proteinExistence type="predicted"/>
<comment type="caution">
    <text evidence="2">The sequence shown here is derived from an EMBL/GenBank/DDBJ whole genome shotgun (WGS) entry which is preliminary data.</text>
</comment>
<evidence type="ECO:0000313" key="2">
    <source>
        <dbReference type="EMBL" id="EDQ04331.1"/>
    </source>
</evidence>
<accession>A0ABP2DAL2</accession>
<gene>
    <name evidence="2" type="ORF">OIHEL45_15419</name>
</gene>
<name>A0ABP2DAL2_9RHOB</name>
<feature type="signal peptide" evidence="1">
    <location>
        <begin position="1"/>
        <end position="32"/>
    </location>
</feature>
<feature type="chain" id="PRO_5047515173" description="Secreted protein" evidence="1">
    <location>
        <begin position="33"/>
        <end position="211"/>
    </location>
</feature>
<reference evidence="2 3" key="1">
    <citation type="submission" date="2007-11" db="EMBL/GenBank/DDBJ databases">
        <authorList>
            <person name="Wagner-Dobler I."/>
            <person name="Ferriera S."/>
            <person name="Johnson J."/>
            <person name="Kravitz S."/>
            <person name="Beeson K."/>
            <person name="Sutton G."/>
            <person name="Rogers Y.-H."/>
            <person name="Friedman R."/>
            <person name="Frazier M."/>
            <person name="Venter J.C."/>
        </authorList>
    </citation>
    <scope>NUCLEOTIDE SEQUENCE [LARGE SCALE GENOMIC DNA]</scope>
    <source>
        <strain evidence="2 3">HEL-45</strain>
    </source>
</reference>
<protein>
    <recommendedName>
        <fullName evidence="4">Secreted protein</fullName>
    </recommendedName>
</protein>
<sequence>MGNRQFAFPAVVFLARVLLVSCALVLAAPVSATLTSNSQSKSQMPDEVERSVSIQTATAIAAVAEMVRAIEEAGSLTVGSESLESAIKALDDLISILDDNLGSASEEVLLIGDVVPPDENAENADDSGRSALALKAAVNFVTTNIDGEVTDRALAEFLLREARQAQRALALARVAAENQNADLMRLAVLRFDQFTYAAVSYSVVWSLVPPS</sequence>
<dbReference type="Proteomes" id="UP000003257">
    <property type="component" value="Unassembled WGS sequence"/>
</dbReference>
<keyword evidence="3" id="KW-1185">Reference proteome</keyword>
<evidence type="ECO:0000256" key="1">
    <source>
        <dbReference type="SAM" id="SignalP"/>
    </source>
</evidence>
<evidence type="ECO:0008006" key="4">
    <source>
        <dbReference type="Google" id="ProtNLM"/>
    </source>
</evidence>
<evidence type="ECO:0000313" key="3">
    <source>
        <dbReference type="Proteomes" id="UP000003257"/>
    </source>
</evidence>
<organism evidence="2 3">
    <name type="scientific">Sulfitobacter indolifex HEL-45</name>
    <dbReference type="NCBI Taxonomy" id="391624"/>
    <lineage>
        <taxon>Bacteria</taxon>
        <taxon>Pseudomonadati</taxon>
        <taxon>Pseudomonadota</taxon>
        <taxon>Alphaproteobacteria</taxon>
        <taxon>Rhodobacterales</taxon>
        <taxon>Roseobacteraceae</taxon>
        <taxon>Sulfitobacter</taxon>
    </lineage>
</organism>
<dbReference type="EMBL" id="ABID01000004">
    <property type="protein sequence ID" value="EDQ04331.1"/>
    <property type="molecule type" value="Genomic_DNA"/>
</dbReference>
<keyword evidence="1" id="KW-0732">Signal</keyword>